<dbReference type="GO" id="GO:0000150">
    <property type="term" value="F:DNA strand exchange activity"/>
    <property type="evidence" value="ECO:0007669"/>
    <property type="project" value="InterPro"/>
</dbReference>
<reference evidence="2 3" key="1">
    <citation type="submission" date="2018-12" db="EMBL/GenBank/DDBJ databases">
        <authorList>
            <consortium name="Pathogen Informatics"/>
        </authorList>
    </citation>
    <scope>NUCLEOTIDE SEQUENCE [LARGE SCALE GENOMIC DNA]</scope>
    <source>
        <strain evidence="2 3">NCTC11214</strain>
    </source>
</reference>
<dbReference type="Proteomes" id="UP000281391">
    <property type="component" value="Chromosome"/>
</dbReference>
<protein>
    <submittedName>
        <fullName evidence="2">Recombinase</fullName>
    </submittedName>
</protein>
<evidence type="ECO:0000259" key="1">
    <source>
        <dbReference type="Pfam" id="PF07508"/>
    </source>
</evidence>
<proteinExistence type="predicted"/>
<dbReference type="EMBL" id="LR134117">
    <property type="protein sequence ID" value="VDZ60547.1"/>
    <property type="molecule type" value="Genomic_DNA"/>
</dbReference>
<dbReference type="RefSeq" id="WP_071586666.1">
    <property type="nucleotide sequence ID" value="NZ_LR134117.1"/>
</dbReference>
<dbReference type="AlphaFoldDB" id="A0A447KUS5"/>
<sequence length="75" mass="8486">MYQDIRNRKVEVYDGKVRPVFEELISYGYGYKALANALNERGVLSLKGKRWTPDAVKHTLARLGLKTLGGVYNAL</sequence>
<name>A0A447KUS5_SEROD</name>
<organism evidence="2 3">
    <name type="scientific">Serratia odorifera</name>
    <dbReference type="NCBI Taxonomy" id="618"/>
    <lineage>
        <taxon>Bacteria</taxon>
        <taxon>Pseudomonadati</taxon>
        <taxon>Pseudomonadota</taxon>
        <taxon>Gammaproteobacteria</taxon>
        <taxon>Enterobacterales</taxon>
        <taxon>Yersiniaceae</taxon>
        <taxon>Serratia</taxon>
    </lineage>
</organism>
<dbReference type="Pfam" id="PF07508">
    <property type="entry name" value="Recombinase"/>
    <property type="match status" value="1"/>
</dbReference>
<accession>A0A447KUS5</accession>
<evidence type="ECO:0000313" key="3">
    <source>
        <dbReference type="Proteomes" id="UP000281391"/>
    </source>
</evidence>
<evidence type="ECO:0000313" key="2">
    <source>
        <dbReference type="EMBL" id="VDZ60547.1"/>
    </source>
</evidence>
<gene>
    <name evidence="2" type="ORF">NCTC11214_03449</name>
</gene>
<dbReference type="GO" id="GO:0003677">
    <property type="term" value="F:DNA binding"/>
    <property type="evidence" value="ECO:0007669"/>
    <property type="project" value="InterPro"/>
</dbReference>
<dbReference type="KEGG" id="sof:NCTC11214_03449"/>
<feature type="domain" description="Recombinase" evidence="1">
    <location>
        <begin position="17"/>
        <end position="60"/>
    </location>
</feature>
<dbReference type="InterPro" id="IPR011109">
    <property type="entry name" value="DNA_bind_recombinase_dom"/>
</dbReference>